<evidence type="ECO:0000256" key="4">
    <source>
        <dbReference type="PROSITE-ProRule" id="PRU00042"/>
    </source>
</evidence>
<evidence type="ECO:0000259" key="12">
    <source>
        <dbReference type="PROSITE" id="PS50102"/>
    </source>
</evidence>
<dbReference type="Gene3D" id="3.30.160.60">
    <property type="entry name" value="Classic Zinc Finger"/>
    <property type="match status" value="1"/>
</dbReference>
<keyword evidence="4" id="KW-0863">Zinc-finger</keyword>
<dbReference type="CDD" id="cd00086">
    <property type="entry name" value="homeodomain"/>
    <property type="match status" value="1"/>
</dbReference>
<evidence type="ECO:0000313" key="16">
    <source>
        <dbReference type="Proteomes" id="UP001595075"/>
    </source>
</evidence>
<dbReference type="PROSITE" id="PS50102">
    <property type="entry name" value="RRM"/>
    <property type="match status" value="3"/>
</dbReference>
<dbReference type="InterPro" id="IPR001138">
    <property type="entry name" value="Zn2Cys6_DnaBD"/>
</dbReference>
<feature type="region of interest" description="Disordered" evidence="8">
    <location>
        <begin position="1693"/>
        <end position="1718"/>
    </location>
</feature>
<dbReference type="InterPro" id="IPR017970">
    <property type="entry name" value="Homeobox_CS"/>
</dbReference>
<dbReference type="Gene3D" id="1.10.10.60">
    <property type="entry name" value="Homeodomain-like"/>
    <property type="match status" value="1"/>
</dbReference>
<evidence type="ECO:0000256" key="2">
    <source>
        <dbReference type="ARBA" id="ARBA00023155"/>
    </source>
</evidence>
<evidence type="ECO:0000259" key="9">
    <source>
        <dbReference type="PROSITE" id="PS50048"/>
    </source>
</evidence>
<keyword evidence="2 5" id="KW-0371">Homeobox</keyword>
<evidence type="ECO:0000259" key="11">
    <source>
        <dbReference type="PROSITE" id="PS50071"/>
    </source>
</evidence>
<dbReference type="InterPro" id="IPR058925">
    <property type="entry name" value="zf-C2H2_AcuF"/>
</dbReference>
<dbReference type="PROSITE" id="PS00028">
    <property type="entry name" value="ZINC_FINGER_C2H2_1"/>
    <property type="match status" value="2"/>
</dbReference>
<evidence type="ECO:0000256" key="8">
    <source>
        <dbReference type="SAM" id="MobiDB-lite"/>
    </source>
</evidence>
<evidence type="ECO:0000259" key="13">
    <source>
        <dbReference type="PROSITE" id="PS50157"/>
    </source>
</evidence>
<dbReference type="PROSITE" id="PS00027">
    <property type="entry name" value="HOMEOBOX_1"/>
    <property type="match status" value="1"/>
</dbReference>
<feature type="compositionally biased region" description="Low complexity" evidence="8">
    <location>
        <begin position="142"/>
        <end position="163"/>
    </location>
</feature>
<feature type="domain" description="RRM" evidence="12">
    <location>
        <begin position="1501"/>
        <end position="1573"/>
    </location>
</feature>
<dbReference type="SUPFAM" id="SSF54495">
    <property type="entry name" value="UBC-like"/>
    <property type="match status" value="1"/>
</dbReference>
<protein>
    <submittedName>
        <fullName evidence="15">Uncharacterized protein</fullName>
    </submittedName>
</protein>
<dbReference type="SUPFAM" id="SSF54236">
    <property type="entry name" value="Ubiquitin-like"/>
    <property type="match status" value="1"/>
</dbReference>
<dbReference type="InterPro" id="IPR000504">
    <property type="entry name" value="RRM_dom"/>
</dbReference>
<feature type="DNA-binding region" description="Homeobox" evidence="5">
    <location>
        <begin position="2689"/>
        <end position="2737"/>
    </location>
</feature>
<dbReference type="PROSITE" id="PS50908">
    <property type="entry name" value="RWD"/>
    <property type="match status" value="1"/>
</dbReference>
<dbReference type="InterPro" id="IPR012677">
    <property type="entry name" value="Nucleotide-bd_a/b_plait_sf"/>
</dbReference>
<feature type="domain" description="Ubiquitin-like" evidence="10">
    <location>
        <begin position="2267"/>
        <end position="2310"/>
    </location>
</feature>
<dbReference type="SUPFAM" id="SSF57701">
    <property type="entry name" value="Zn2/Cys6 DNA-binding domain"/>
    <property type="match status" value="1"/>
</dbReference>
<organism evidence="15 16">
    <name type="scientific">Oculimacula yallundae</name>
    <dbReference type="NCBI Taxonomy" id="86028"/>
    <lineage>
        <taxon>Eukaryota</taxon>
        <taxon>Fungi</taxon>
        <taxon>Dikarya</taxon>
        <taxon>Ascomycota</taxon>
        <taxon>Pezizomycotina</taxon>
        <taxon>Leotiomycetes</taxon>
        <taxon>Helotiales</taxon>
        <taxon>Ploettnerulaceae</taxon>
        <taxon>Oculimacula</taxon>
    </lineage>
</organism>
<dbReference type="Pfam" id="PF00046">
    <property type="entry name" value="Homeodomain"/>
    <property type="match status" value="1"/>
</dbReference>
<dbReference type="CDD" id="cd00195">
    <property type="entry name" value="UBCc_UEV"/>
    <property type="match status" value="1"/>
</dbReference>
<feature type="compositionally biased region" description="Basic and acidic residues" evidence="8">
    <location>
        <begin position="2529"/>
        <end position="2552"/>
    </location>
</feature>
<dbReference type="PROSITE" id="PS50157">
    <property type="entry name" value="ZINC_FINGER_C2H2_2"/>
    <property type="match status" value="2"/>
</dbReference>
<dbReference type="InterPro" id="IPR013087">
    <property type="entry name" value="Znf_C2H2_type"/>
</dbReference>
<evidence type="ECO:0000256" key="5">
    <source>
        <dbReference type="PROSITE-ProRule" id="PRU00108"/>
    </source>
</evidence>
<name>A0ABR4BU61_9HELO</name>
<dbReference type="InterPro" id="IPR036864">
    <property type="entry name" value="Zn2-C6_fun-type_DNA-bd_sf"/>
</dbReference>
<feature type="domain" description="RRM" evidence="12">
    <location>
        <begin position="1213"/>
        <end position="1285"/>
    </location>
</feature>
<feature type="region of interest" description="Disordered" evidence="8">
    <location>
        <begin position="141"/>
        <end position="167"/>
    </location>
</feature>
<dbReference type="InterPro" id="IPR006575">
    <property type="entry name" value="RWD_dom"/>
</dbReference>
<feature type="domain" description="RWD" evidence="14">
    <location>
        <begin position="714"/>
        <end position="826"/>
    </location>
</feature>
<comment type="caution">
    <text evidence="15">The sequence shown here is derived from an EMBL/GenBank/DDBJ whole genome shotgun (WGS) entry which is preliminary data.</text>
</comment>
<keyword evidence="4" id="KW-0479">Metal-binding</keyword>
<reference evidence="15 16" key="1">
    <citation type="journal article" date="2024" name="Commun. Biol.">
        <title>Comparative genomic analysis of thermophilic fungi reveals convergent evolutionary adaptations and gene losses.</title>
        <authorList>
            <person name="Steindorff A.S."/>
            <person name="Aguilar-Pontes M.V."/>
            <person name="Robinson A.J."/>
            <person name="Andreopoulos B."/>
            <person name="LaButti K."/>
            <person name="Kuo A."/>
            <person name="Mondo S."/>
            <person name="Riley R."/>
            <person name="Otillar R."/>
            <person name="Haridas S."/>
            <person name="Lipzen A."/>
            <person name="Grimwood J."/>
            <person name="Schmutz J."/>
            <person name="Clum A."/>
            <person name="Reid I.D."/>
            <person name="Moisan M.C."/>
            <person name="Butler G."/>
            <person name="Nguyen T.T.M."/>
            <person name="Dewar K."/>
            <person name="Conant G."/>
            <person name="Drula E."/>
            <person name="Henrissat B."/>
            <person name="Hansel C."/>
            <person name="Singer S."/>
            <person name="Hutchinson M.I."/>
            <person name="de Vries R.P."/>
            <person name="Natvig D.O."/>
            <person name="Powell A.J."/>
            <person name="Tsang A."/>
            <person name="Grigoriev I.V."/>
        </authorList>
    </citation>
    <scope>NUCLEOTIDE SEQUENCE [LARGE SCALE GENOMIC DNA]</scope>
    <source>
        <strain evidence="15 16">CBS 494.80</strain>
    </source>
</reference>
<feature type="domain" description="C2H2-type" evidence="13">
    <location>
        <begin position="411"/>
        <end position="433"/>
    </location>
</feature>
<feature type="non-terminal residue" evidence="15">
    <location>
        <position position="2890"/>
    </location>
</feature>
<dbReference type="SUPFAM" id="SSF54928">
    <property type="entry name" value="RNA-binding domain, RBD"/>
    <property type="match status" value="2"/>
</dbReference>
<feature type="domain" description="Zn(2)-C6 fungal-type" evidence="9">
    <location>
        <begin position="1380"/>
        <end position="1408"/>
    </location>
</feature>
<dbReference type="InterPro" id="IPR001356">
    <property type="entry name" value="HD"/>
</dbReference>
<evidence type="ECO:0000256" key="7">
    <source>
        <dbReference type="RuleBase" id="RU000682"/>
    </source>
</evidence>
<evidence type="ECO:0000259" key="14">
    <source>
        <dbReference type="PROSITE" id="PS50908"/>
    </source>
</evidence>
<feature type="compositionally biased region" description="Polar residues" evidence="8">
    <location>
        <begin position="1607"/>
        <end position="1620"/>
    </location>
</feature>
<dbReference type="Proteomes" id="UP001595075">
    <property type="component" value="Unassembled WGS sequence"/>
</dbReference>
<keyword evidence="1 5" id="KW-0238">DNA-binding</keyword>
<dbReference type="Pfam" id="PF26082">
    <property type="entry name" value="zf-C2H2_AcuF"/>
    <property type="match status" value="1"/>
</dbReference>
<dbReference type="Pfam" id="PF00076">
    <property type="entry name" value="RRM_1"/>
    <property type="match status" value="3"/>
</dbReference>
<dbReference type="Gene3D" id="3.10.20.90">
    <property type="entry name" value="Phosphatidylinositol 3-kinase Catalytic Subunit, Chain A, domain 1"/>
    <property type="match status" value="1"/>
</dbReference>
<dbReference type="EMBL" id="JAZHXI010000019">
    <property type="protein sequence ID" value="KAL2061158.1"/>
    <property type="molecule type" value="Genomic_DNA"/>
</dbReference>
<dbReference type="InterPro" id="IPR029071">
    <property type="entry name" value="Ubiquitin-like_domsf"/>
</dbReference>
<feature type="compositionally biased region" description="Basic and acidic residues" evidence="8">
    <location>
        <begin position="1320"/>
        <end position="1334"/>
    </location>
</feature>
<accession>A0ABR4BU61</accession>
<dbReference type="CDD" id="cd00067">
    <property type="entry name" value="GAL4"/>
    <property type="match status" value="1"/>
</dbReference>
<dbReference type="InterPro" id="IPR009057">
    <property type="entry name" value="Homeodomain-like_sf"/>
</dbReference>
<proteinExistence type="predicted"/>
<dbReference type="PROSITE" id="PS50053">
    <property type="entry name" value="UBIQUITIN_2"/>
    <property type="match status" value="1"/>
</dbReference>
<feature type="region of interest" description="Disordered" evidence="8">
    <location>
        <begin position="1478"/>
        <end position="1498"/>
    </location>
</feature>
<keyword evidence="6" id="KW-0694">RNA-binding</keyword>
<dbReference type="PANTHER" id="PTHR35391:SF7">
    <property type="entry name" value="C2H2-TYPE DOMAIN-CONTAINING PROTEIN"/>
    <property type="match status" value="1"/>
</dbReference>
<sequence length="2890" mass="324106">MTTGVSSADRLEVIAETEPSLIPSSSATISSLAKDCLIRYDVLCEILRETSPDTAAANGFVREDVLIEIQDARPRYKAWATNIAALQESHLKSSLDFRLREALEVRSRVLKILESLRESLHEAELIATGVRGNKTWEAGAMSDSSFTSDGESEFSSDGSDSGSMNEKLETSELDELLSAIKTANSSLMDISIVIRNTPTRDDYVKAAARYSLDSHWDVSHVDAKFGASKRSSDWLIQRLGKSITRRRQYLTYRKEHHEKLSKDWEAPAKVVVVMEDDQEKEETRPSTLALTKATTYVEALPAAPKDGSEVGSFETETSYQQTVAGETQEHLLSVPPPPTEAFEGVPFEFGHPFQCPYCWTEQNVKGRNAWKKHVFRDLRPYVCTFKECNLRMFRSRNEWFAHELQAHRREWTCATCSKLFSSKSSFKTHVLSHDPTLAGSELDALILQSEEPMDRFPASACSFCNEWEEQIMDPKQNEKRAFLNEGKDVAPYGTKTQFRRHLGRHMEQLALFALPRDNLDDVDDDSDREIRGEVNDDDSDASTGTTLSEHIPQAARVVNVLRKEVLRIEKELPGVKLDIILREHGRAIDHMAALQCSLEGPWGNYYQIIPIKFILDFQEEDLNMATALIKFESESVDERLSTNAYPIVVREVPKIIKSFPSSRESCLTAVMRFLLGGTETITKMLGSEEEITAPNADQHFPPQDREAPRNRLQDEIEQAQKERPELIFDTIDMVTRHLVVTYKLPERYNDPNSSIRVEIIFPNDYPYSKAPDVLVTSLIWAPTFITEEKGTRLERELERDLDELMRPYAMMHMRCLRHVLLYVATGDYLKRYITLPSEATTMNDRALRKKSSVSFNEDDDTLRSVVSDDLGVARSRNRLEVLQEEVTRIRDKLPYVIMELAEDGSAISTSLTKIRDGYSVYILLKATFPTDYPDSRGPSLLFWYSWDPKQSSAIDEYTRKVHQIAERCSARKSGCLEAIFDYLNIILEYHTSPSAIAGQKRRAASPPAEDSQVPGITKFEPDLDMLREAVSRKTPSQIIDSNSDVNTGTEAAVGGPLAQIDIEDILIPGPRQESFDSSSGTAERKIYVKCCKCADVCFPPSCPDRACPSCTHEWCSTCTPVGQSAFNNAFASKLIEPGDGAETTPGAVTSERQSSIPYEDSVPDFDDKESLDTQRQTRRIIYKSHSGSDVLSLTEFDDYSGMCSNNVTQANTSIIFIGHYTISLSVSAIASLFTRFGLLAGMYVPAGRNFAYLKFVHRRDAQRAIEEMNGHLIDGCNLVVDFAAVLESPLSDTVPGAAGEDDLSPDSQAAVDQVLGSQDNSDKDQTELDRDPPKENSAGLQLPHEPSDVTGPDSGSFERLKVSLPATKLTRGDPTNDYVDCENCKVRDIKCDRVMPQCLTCLKNDRQCGGFPEVEQSLLADGTPKNNSLLPGPQDSPLTSRTVPSWANFLRERKEADQAALNKWVSVAGEVISENPESNLNIHPTADEKSVTSASKPSRKPYISVRNVSSTTTMSDLRQHFEPFGEIVYFGKLSISSRVVIEYALYAEARAALGGMNGKVVGGNVITVKLGISDMPETRFDDEDWNNVLEERGEHYAVPLGFASSRENSALPHSQISTQSDMEKDIPKDVIPVPAPESAKQFDNAPAGSESNYEESATPRTPNSRSGDDDKIVNSEISREALLAVAGIGRKGSVSNEAEDTLQEQSQEPRANRRAERKKEIKRRAMLLEPPIPAHVLSHMPAYQAAIVINSLLSDTDWEELKPKLISQRKRLKLDFDEDLDDREEGAEAMTSISGEKQIRSTTIDSVDAAAWKAELEQLRVKLNSRISVSQEESLAAMTKRFEHRKVEVDGTMRPAWDEKAAEFQKRVRDFYGALQIALKREGKVSSAEKSGWRLQVQVGVDQFQNELLNDLTAFRDEIEERFDAEQTSTAIAGLKDRATWMVELEDTRATLFDEFNQIIKEVVGTRPFAPMEKMPYLQTTDGQFELIGRPDWWEGTSKLIDSAKKTYNEVYKSALKDVITTDEDRKLWLLRLDKTGLQLKDSMRTGFIALVMKISEAITEEQAARNTRHVIEDQDEIEQLDVKQEPESHRTTTTTKGKEPAIVESFDPALASGTTSGIPEIYPPCNTLMVTNLPFEINESEVKELFTKQPGFRRMMLRHKETQPEPICFLQFDDIASATWALRGLYGLRSSSSRGDIRLAFAKNELGVRSFREEDVTEEPTSSDLPMVSSPDVPAVTTEALGPLSCTLNVMSTSVEVPGPLSFQALPASLTVKQLKRRIRDVLTSEPPDEDQRFVYYGRTLGESETMLEIFGQPALRTLEPQKIHLILRPNAPEPASLPSTSTSAPRQCIIEVTAGNLSERHFRIRPYYSIMKHCLKDMTAPVLERAITAAKSKAKAQSENDIFNSIYRAIDELYSTDPEHFTVNTVRTKVETDMGLEPMFLSNEEWRAKSKRVIADYTDEIIGAANAADLVAHDPIAASSQTATKSNFGRSEPAGALSDYRSSEDFLAMSELTEAADSSPAGIQQERFPEGRRKYQENVTKEDESDRDDNSEIFDVVEDEEELSPEIQATMKSDFARSEAGKALSDFTARDNFNTAISEGKGMFDGLPNSVTQQNQVHDRRFEEGVRRPHKCGWNGCDKAFESADILYAHRKEESHQSLEAILQALPEAIQESMAGLGIGARIGKDEMEILEREFQHSPKPTTESKRQIAEDMGVDLVRITNWFQNRRAKRKQEIKQEAIDQEESRKKDEVKAQRSEELPNSGLAYHRTIEIWKDGHETVLINRNLTLDTSIDHNWVSSSTIDGLGVWNDVKCLPKDQFHEYVHGEKWFANREIKLAFRIAGEEVRAAWFYLAPNGTTADVLVGRHEIHRLKIKVGDIPTAMLGPDSD</sequence>
<feature type="region of interest" description="Disordered" evidence="8">
    <location>
        <begin position="1137"/>
        <end position="1170"/>
    </location>
</feature>
<dbReference type="PANTHER" id="PTHR35391">
    <property type="entry name" value="C2H2-TYPE DOMAIN-CONTAINING PROTEIN-RELATED"/>
    <property type="match status" value="1"/>
</dbReference>
<evidence type="ECO:0000259" key="10">
    <source>
        <dbReference type="PROSITE" id="PS50053"/>
    </source>
</evidence>
<evidence type="ECO:0000256" key="6">
    <source>
        <dbReference type="PROSITE-ProRule" id="PRU00176"/>
    </source>
</evidence>
<feature type="region of interest" description="Disordered" evidence="8">
    <location>
        <begin position="1316"/>
        <end position="1357"/>
    </location>
</feature>
<keyword evidence="16" id="KW-1185">Reference proteome</keyword>
<dbReference type="SMART" id="SM00355">
    <property type="entry name" value="ZnF_C2H2"/>
    <property type="match status" value="3"/>
</dbReference>
<dbReference type="CDD" id="cd00590">
    <property type="entry name" value="RRM_SF"/>
    <property type="match status" value="1"/>
</dbReference>
<gene>
    <name evidence="15" type="ORF">VTL71DRAFT_7431</name>
</gene>
<feature type="region of interest" description="Disordered" evidence="8">
    <location>
        <begin position="692"/>
        <end position="711"/>
    </location>
</feature>
<comment type="subcellular location">
    <subcellularLocation>
        <location evidence="5 7">Nucleus</location>
    </subcellularLocation>
</comment>
<keyword evidence="4" id="KW-0862">Zinc</keyword>
<dbReference type="PROSITE" id="PS50071">
    <property type="entry name" value="HOMEOBOX_2"/>
    <property type="match status" value="1"/>
</dbReference>
<feature type="region of interest" description="Disordered" evidence="8">
    <location>
        <begin position="523"/>
        <end position="548"/>
    </location>
</feature>
<dbReference type="InterPro" id="IPR035979">
    <property type="entry name" value="RBD_domain_sf"/>
</dbReference>
<feature type="domain" description="C2H2-type" evidence="13">
    <location>
        <begin position="2632"/>
        <end position="2663"/>
    </location>
</feature>
<dbReference type="SUPFAM" id="SSF46689">
    <property type="entry name" value="Homeodomain-like"/>
    <property type="match status" value="1"/>
</dbReference>
<dbReference type="InterPro" id="IPR000626">
    <property type="entry name" value="Ubiquitin-like_dom"/>
</dbReference>
<keyword evidence="3 5" id="KW-0539">Nucleus</keyword>
<feature type="compositionally biased region" description="Polar residues" evidence="8">
    <location>
        <begin position="1146"/>
        <end position="1156"/>
    </location>
</feature>
<feature type="region of interest" description="Disordered" evidence="8">
    <location>
        <begin position="2736"/>
        <end position="2760"/>
    </location>
</feature>
<evidence type="ECO:0000313" key="15">
    <source>
        <dbReference type="EMBL" id="KAL2061158.1"/>
    </source>
</evidence>
<feature type="compositionally biased region" description="Polar residues" evidence="8">
    <location>
        <begin position="1649"/>
        <end position="1665"/>
    </location>
</feature>
<dbReference type="Gene3D" id="3.30.70.330">
    <property type="match status" value="3"/>
</dbReference>
<feature type="domain" description="Homeobox" evidence="11">
    <location>
        <begin position="2687"/>
        <end position="2736"/>
    </location>
</feature>
<dbReference type="PROSITE" id="PS50048">
    <property type="entry name" value="ZN2_CY6_FUNGAL_2"/>
    <property type="match status" value="1"/>
</dbReference>
<feature type="region of interest" description="Disordered" evidence="8">
    <location>
        <begin position="1607"/>
        <end position="1671"/>
    </location>
</feature>
<dbReference type="SMART" id="SM00389">
    <property type="entry name" value="HOX"/>
    <property type="match status" value="1"/>
</dbReference>
<evidence type="ECO:0000256" key="3">
    <source>
        <dbReference type="ARBA" id="ARBA00023242"/>
    </source>
</evidence>
<dbReference type="SMART" id="SM00360">
    <property type="entry name" value="RRM"/>
    <property type="match status" value="3"/>
</dbReference>
<evidence type="ECO:0000256" key="1">
    <source>
        <dbReference type="ARBA" id="ARBA00023125"/>
    </source>
</evidence>
<feature type="domain" description="RRM" evidence="12">
    <location>
        <begin position="2127"/>
        <end position="2205"/>
    </location>
</feature>
<feature type="region of interest" description="Disordered" evidence="8">
    <location>
        <begin position="2514"/>
        <end position="2553"/>
    </location>
</feature>
<dbReference type="InterPro" id="IPR016135">
    <property type="entry name" value="UBQ-conjugating_enzyme/RWD"/>
</dbReference>
<feature type="compositionally biased region" description="Basic and acidic residues" evidence="8">
    <location>
        <begin position="702"/>
        <end position="711"/>
    </location>
</feature>